<protein>
    <recommendedName>
        <fullName evidence="4">Protein kinase domain-containing protein</fullName>
    </recommendedName>
</protein>
<dbReference type="AlphaFoldDB" id="A0A9W7I5D6"/>
<evidence type="ECO:0000256" key="3">
    <source>
        <dbReference type="ARBA" id="ARBA00022840"/>
    </source>
</evidence>
<keyword evidence="1" id="KW-0723">Serine/threonine-protein kinase</keyword>
<dbReference type="Proteomes" id="UP001165190">
    <property type="component" value="Unassembled WGS sequence"/>
</dbReference>
<keyword evidence="1" id="KW-0418">Kinase</keyword>
<dbReference type="OrthoDB" id="4062651at2759"/>
<keyword evidence="6" id="KW-1185">Reference proteome</keyword>
<reference evidence="5" key="1">
    <citation type="submission" date="2023-05" db="EMBL/GenBank/DDBJ databases">
        <title>Genome and transcriptome analyses reveal genes involved in the formation of fine ridges on petal epidermal cells in Hibiscus trionum.</title>
        <authorList>
            <person name="Koshimizu S."/>
            <person name="Masuda S."/>
            <person name="Ishii T."/>
            <person name="Shirasu K."/>
            <person name="Hoshino A."/>
            <person name="Arita M."/>
        </authorList>
    </citation>
    <scope>NUCLEOTIDE SEQUENCE</scope>
    <source>
        <strain evidence="5">Hamamatsu line</strain>
    </source>
</reference>
<dbReference type="InterPro" id="IPR001245">
    <property type="entry name" value="Ser-Thr/Tyr_kinase_cat_dom"/>
</dbReference>
<comment type="caution">
    <text evidence="5">The sequence shown here is derived from an EMBL/GenBank/DDBJ whole genome shotgun (WGS) entry which is preliminary data.</text>
</comment>
<keyword evidence="2" id="KW-0547">Nucleotide-binding</keyword>
<dbReference type="EMBL" id="BSYR01000022">
    <property type="protein sequence ID" value="GMI89221.1"/>
    <property type="molecule type" value="Genomic_DNA"/>
</dbReference>
<dbReference type="Pfam" id="PF07714">
    <property type="entry name" value="PK_Tyr_Ser-Thr"/>
    <property type="match status" value="1"/>
</dbReference>
<evidence type="ECO:0000256" key="1">
    <source>
        <dbReference type="ARBA" id="ARBA00022527"/>
    </source>
</evidence>
<feature type="domain" description="Protein kinase" evidence="4">
    <location>
        <begin position="263"/>
        <end position="527"/>
    </location>
</feature>
<name>A0A9W7I5D6_HIBTR</name>
<dbReference type="Gene3D" id="3.30.200.20">
    <property type="entry name" value="Phosphorylase Kinase, domain 1"/>
    <property type="match status" value="1"/>
</dbReference>
<evidence type="ECO:0000256" key="2">
    <source>
        <dbReference type="ARBA" id="ARBA00022741"/>
    </source>
</evidence>
<sequence>MEYQRVMVIQDAAKQVCSSAIKWAIHGLFLKPGDLIVLLGVLHQPNDPTPVSVKGTRKLLGYRKKVDSSSKVAENHRIVDREAARKEFENSAEVLEISKLCRAEKVEFRVEVTSGTSAALVAMQSAQNMKPTWVILDRKMKKNKKIFLEKLSCGVSRMKKNNGIKLLRGPTTKFCATYDDMMPGFLDEDDLFSIELFPTCGSDANQVTQNQRLVHTSSSSNIRLQAEETLENPGCSVCDNRIHSTEWRKHFTYVELHAATDGLSSKNNLSQCGFECTFRGQLENKQPIVIKPAKNNIVFQEPTEFKSEIDKLIRVRHKNLVMLLGCCAEGTHRLLVYEYVCNGSLDQHLSKRQPMPLSWTQRVKVAVGAAKGLSHLHQNNIIHKNIRSSNIFLTHGFEPLLGDFGLAEPCSKSKQNKIQTSKYLPPEFLENGTLSTQTDVYSFGMVLLEIITGKTTMDETSGHTGFLTWARTLIKQRRYLELADPRIGDSLDVFQLYRMAQLAQKCISRNPKKRLSMDKVVSTLEYITGSKPSGLDEDQSPLKSKFTHNCVKTMEDGNCYEDEDVTRGMKSRSFSANLWRCRSFGISSSSGVKSYKFKRAITLGSSSQLNYGEMLN</sequence>
<organism evidence="5 6">
    <name type="scientific">Hibiscus trionum</name>
    <name type="common">Flower of an hour</name>
    <dbReference type="NCBI Taxonomy" id="183268"/>
    <lineage>
        <taxon>Eukaryota</taxon>
        <taxon>Viridiplantae</taxon>
        <taxon>Streptophyta</taxon>
        <taxon>Embryophyta</taxon>
        <taxon>Tracheophyta</taxon>
        <taxon>Spermatophyta</taxon>
        <taxon>Magnoliopsida</taxon>
        <taxon>eudicotyledons</taxon>
        <taxon>Gunneridae</taxon>
        <taxon>Pentapetalae</taxon>
        <taxon>rosids</taxon>
        <taxon>malvids</taxon>
        <taxon>Malvales</taxon>
        <taxon>Malvaceae</taxon>
        <taxon>Malvoideae</taxon>
        <taxon>Hibiscus</taxon>
    </lineage>
</organism>
<evidence type="ECO:0000259" key="4">
    <source>
        <dbReference type="PROSITE" id="PS50011"/>
    </source>
</evidence>
<evidence type="ECO:0000313" key="6">
    <source>
        <dbReference type="Proteomes" id="UP001165190"/>
    </source>
</evidence>
<dbReference type="Gene3D" id="1.10.510.10">
    <property type="entry name" value="Transferase(Phosphotransferase) domain 1"/>
    <property type="match status" value="1"/>
</dbReference>
<dbReference type="PANTHER" id="PTHR47989">
    <property type="entry name" value="OS01G0750732 PROTEIN"/>
    <property type="match status" value="1"/>
</dbReference>
<keyword evidence="1" id="KW-0808">Transferase</keyword>
<dbReference type="PANTHER" id="PTHR47989:SF8">
    <property type="entry name" value="INACTIVE PROTEIN KINASE SELMODRAFT_444075-LIKE"/>
    <property type="match status" value="1"/>
</dbReference>
<keyword evidence="3" id="KW-0067">ATP-binding</keyword>
<dbReference type="InterPro" id="IPR011009">
    <property type="entry name" value="Kinase-like_dom_sf"/>
</dbReference>
<dbReference type="PROSITE" id="PS50011">
    <property type="entry name" value="PROTEIN_KINASE_DOM"/>
    <property type="match status" value="1"/>
</dbReference>
<dbReference type="SUPFAM" id="SSF56112">
    <property type="entry name" value="Protein kinase-like (PK-like)"/>
    <property type="match status" value="1"/>
</dbReference>
<evidence type="ECO:0000313" key="5">
    <source>
        <dbReference type="EMBL" id="GMI89221.1"/>
    </source>
</evidence>
<dbReference type="GO" id="GO:0004674">
    <property type="term" value="F:protein serine/threonine kinase activity"/>
    <property type="evidence" value="ECO:0007669"/>
    <property type="project" value="UniProtKB-KW"/>
</dbReference>
<gene>
    <name evidence="5" type="ORF">HRI_002591400</name>
</gene>
<proteinExistence type="predicted"/>
<dbReference type="InterPro" id="IPR000719">
    <property type="entry name" value="Prot_kinase_dom"/>
</dbReference>
<accession>A0A9W7I5D6</accession>
<dbReference type="GO" id="GO:0005524">
    <property type="term" value="F:ATP binding"/>
    <property type="evidence" value="ECO:0007669"/>
    <property type="project" value="UniProtKB-KW"/>
</dbReference>